<proteinExistence type="predicted"/>
<reference evidence="1 2" key="1">
    <citation type="submission" date="2018-10" db="EMBL/GenBank/DDBJ databases">
        <title>Effects of UV and annual dynamics of microbial communities in freshwater RAS systems.</title>
        <authorList>
            <person name="Bekkelund A.K."/>
            <person name="Hansen B.R."/>
            <person name="Stokken H."/>
            <person name="Eriksen B.F."/>
            <person name="Kashulin N.A."/>
        </authorList>
    </citation>
    <scope>NUCLEOTIDE SEQUENCE [LARGE SCALE GENOMIC DNA]</scope>
    <source>
        <strain evidence="1 2">BHSEK</strain>
    </source>
</reference>
<evidence type="ECO:0000313" key="2">
    <source>
        <dbReference type="Proteomes" id="UP000279594"/>
    </source>
</evidence>
<sequence>MEHWTCDIADVHGFSASKSELRQFSSTDEMVETNSSEMIDVVTHEKLAKNLAHSEIRIIHSPGSDYFGRYRWDNRLFLMNSGGSHHFAAAKYIATRLSESVPLQGKLYTYSLNLDAITSLCRDYEMFVISDETTVSLRFHDAMKAFRATWLWHYMPRPFKNAKAILLPKNERRSLKVAAVLRQAGVVDLGQHLIGLASKQLIH</sequence>
<dbReference type="InterPro" id="IPR046507">
    <property type="entry name" value="DUF6685"/>
</dbReference>
<name>A0A3G2EJJ1_9BURK</name>
<dbReference type="EMBL" id="CP033019">
    <property type="protein sequence ID" value="AYM79559.1"/>
    <property type="molecule type" value="Genomic_DNA"/>
</dbReference>
<protein>
    <submittedName>
        <fullName evidence="1">Uncharacterized protein</fullName>
    </submittedName>
</protein>
<keyword evidence="2" id="KW-1185">Reference proteome</keyword>
<dbReference type="AlphaFoldDB" id="A0A3G2EJJ1"/>
<organism evidence="1 2">
    <name type="scientific">Janthinobacterium agaricidamnosum</name>
    <dbReference type="NCBI Taxonomy" id="55508"/>
    <lineage>
        <taxon>Bacteria</taxon>
        <taxon>Pseudomonadati</taxon>
        <taxon>Pseudomonadota</taxon>
        <taxon>Betaproteobacteria</taxon>
        <taxon>Burkholderiales</taxon>
        <taxon>Oxalobacteraceae</taxon>
        <taxon>Janthinobacterium</taxon>
    </lineage>
</organism>
<accession>A0A3G2EJJ1</accession>
<evidence type="ECO:0000313" key="1">
    <source>
        <dbReference type="EMBL" id="AYM79559.1"/>
    </source>
</evidence>
<dbReference type="Proteomes" id="UP000279594">
    <property type="component" value="Chromosome"/>
</dbReference>
<gene>
    <name evidence="1" type="ORF">D9M09_12740</name>
</gene>
<dbReference type="Pfam" id="PF20390">
    <property type="entry name" value="DUF6685"/>
    <property type="match status" value="1"/>
</dbReference>